<feature type="domain" description="O-methyltransferase C-terminal" evidence="4">
    <location>
        <begin position="241"/>
        <end position="423"/>
    </location>
</feature>
<keyword evidence="1 5" id="KW-0489">Methyltransferase</keyword>
<protein>
    <submittedName>
        <fullName evidence="5">S-adenosyl-L-methionine-dependent methyltransferase</fullName>
    </submittedName>
</protein>
<dbReference type="GO" id="GO:0032259">
    <property type="term" value="P:methylation"/>
    <property type="evidence" value="ECO:0007669"/>
    <property type="project" value="UniProtKB-KW"/>
</dbReference>
<accession>A0A9P4R622</accession>
<evidence type="ECO:0000313" key="5">
    <source>
        <dbReference type="EMBL" id="KAF2737468.1"/>
    </source>
</evidence>
<evidence type="ECO:0000256" key="2">
    <source>
        <dbReference type="ARBA" id="ARBA00022679"/>
    </source>
</evidence>
<dbReference type="OrthoDB" id="1606438at2759"/>
<dbReference type="InterPro" id="IPR029063">
    <property type="entry name" value="SAM-dependent_MTases_sf"/>
</dbReference>
<dbReference type="InterPro" id="IPR016461">
    <property type="entry name" value="COMT-like"/>
</dbReference>
<dbReference type="Gene3D" id="3.40.50.150">
    <property type="entry name" value="Vaccinia Virus protein VP39"/>
    <property type="match status" value="1"/>
</dbReference>
<dbReference type="PANTHER" id="PTHR43712:SF12">
    <property type="entry name" value="STERIGMATOCYSTIN 8-O-METHYLTRANSFERASE"/>
    <property type="match status" value="1"/>
</dbReference>
<keyword evidence="3" id="KW-0949">S-adenosyl-L-methionine</keyword>
<organism evidence="5 6">
    <name type="scientific">Polyplosphaeria fusca</name>
    <dbReference type="NCBI Taxonomy" id="682080"/>
    <lineage>
        <taxon>Eukaryota</taxon>
        <taxon>Fungi</taxon>
        <taxon>Dikarya</taxon>
        <taxon>Ascomycota</taxon>
        <taxon>Pezizomycotina</taxon>
        <taxon>Dothideomycetes</taxon>
        <taxon>Pleosporomycetidae</taxon>
        <taxon>Pleosporales</taxon>
        <taxon>Tetraplosphaeriaceae</taxon>
        <taxon>Polyplosphaeria</taxon>
    </lineage>
</organism>
<keyword evidence="6" id="KW-1185">Reference proteome</keyword>
<evidence type="ECO:0000256" key="1">
    <source>
        <dbReference type="ARBA" id="ARBA00022603"/>
    </source>
</evidence>
<reference evidence="5" key="1">
    <citation type="journal article" date="2020" name="Stud. Mycol.">
        <title>101 Dothideomycetes genomes: a test case for predicting lifestyles and emergence of pathogens.</title>
        <authorList>
            <person name="Haridas S."/>
            <person name="Albert R."/>
            <person name="Binder M."/>
            <person name="Bloem J."/>
            <person name="Labutti K."/>
            <person name="Salamov A."/>
            <person name="Andreopoulos B."/>
            <person name="Baker S."/>
            <person name="Barry K."/>
            <person name="Bills G."/>
            <person name="Bluhm B."/>
            <person name="Cannon C."/>
            <person name="Castanera R."/>
            <person name="Culley D."/>
            <person name="Daum C."/>
            <person name="Ezra D."/>
            <person name="Gonzalez J."/>
            <person name="Henrissat B."/>
            <person name="Kuo A."/>
            <person name="Liang C."/>
            <person name="Lipzen A."/>
            <person name="Lutzoni F."/>
            <person name="Magnuson J."/>
            <person name="Mondo S."/>
            <person name="Nolan M."/>
            <person name="Ohm R."/>
            <person name="Pangilinan J."/>
            <person name="Park H.-J."/>
            <person name="Ramirez L."/>
            <person name="Alfaro M."/>
            <person name="Sun H."/>
            <person name="Tritt A."/>
            <person name="Yoshinaga Y."/>
            <person name="Zwiers L.-H."/>
            <person name="Turgeon B."/>
            <person name="Goodwin S."/>
            <person name="Spatafora J."/>
            <person name="Crous P."/>
            <person name="Grigoriev I."/>
        </authorList>
    </citation>
    <scope>NUCLEOTIDE SEQUENCE</scope>
    <source>
        <strain evidence="5">CBS 125425</strain>
    </source>
</reference>
<gene>
    <name evidence="5" type="ORF">EJ04DRAFT_510334</name>
</gene>
<dbReference type="GO" id="GO:0008171">
    <property type="term" value="F:O-methyltransferase activity"/>
    <property type="evidence" value="ECO:0007669"/>
    <property type="project" value="InterPro"/>
</dbReference>
<keyword evidence="2" id="KW-0808">Transferase</keyword>
<comment type="caution">
    <text evidence="5">The sequence shown here is derived from an EMBL/GenBank/DDBJ whole genome shotgun (WGS) entry which is preliminary data.</text>
</comment>
<dbReference type="Pfam" id="PF00891">
    <property type="entry name" value="Methyltransf_2"/>
    <property type="match status" value="1"/>
</dbReference>
<name>A0A9P4R622_9PLEO</name>
<dbReference type="PROSITE" id="PS51683">
    <property type="entry name" value="SAM_OMT_II"/>
    <property type="match status" value="1"/>
</dbReference>
<sequence>MVDADLRPTLGSLGAKIKDLAESYERLLKENEIEAPTLAADSPVNISKFTPELFMTKQKLADAMNDLSIISQGPSESVFNYAHNVGPDMAALNIMNHFNFWNAVPASGSASIADIAKHTALPEEVVQRVIEHGTTLRYFAYTDNAAPSKSPIQHTSRSAALAKSPGLRALVASCIQDIMPPMAIMPEALERYSLGKPKTTKEMSETAFAMAHSGGEVFGNFANVWDYLENDGQGEKKGWRQRNFNAWMTYIKEIFGTKDVLLNAFDWKAAGEATVADIGGSGGHDAFELAEAYPNLKIVVQDLHECQPIFDQNVPSSLQSRVSFQEHDFFQPQRVHADVFFFKLIFHDWPDKESVEILQALRPALRRGAKVLFVEYMGKQGEIDASIPRSIRQFGTSTDLRMMALFNARERPVDAWKEIFRAADERFEVVRVDANPLTFMVVVEAVWRGEE</sequence>
<dbReference type="SUPFAM" id="SSF53335">
    <property type="entry name" value="S-adenosyl-L-methionine-dependent methyltransferases"/>
    <property type="match status" value="1"/>
</dbReference>
<dbReference type="EMBL" id="ML996116">
    <property type="protein sequence ID" value="KAF2737468.1"/>
    <property type="molecule type" value="Genomic_DNA"/>
</dbReference>
<dbReference type="AlphaFoldDB" id="A0A9P4R622"/>
<dbReference type="InterPro" id="IPR001077">
    <property type="entry name" value="COMT_C"/>
</dbReference>
<evidence type="ECO:0000313" key="6">
    <source>
        <dbReference type="Proteomes" id="UP000799444"/>
    </source>
</evidence>
<dbReference type="PANTHER" id="PTHR43712">
    <property type="entry name" value="PUTATIVE (AFU_ORTHOLOGUE AFUA_4G14580)-RELATED"/>
    <property type="match status" value="1"/>
</dbReference>
<proteinExistence type="predicted"/>
<evidence type="ECO:0000259" key="4">
    <source>
        <dbReference type="Pfam" id="PF00891"/>
    </source>
</evidence>
<dbReference type="Proteomes" id="UP000799444">
    <property type="component" value="Unassembled WGS sequence"/>
</dbReference>
<evidence type="ECO:0000256" key="3">
    <source>
        <dbReference type="ARBA" id="ARBA00022691"/>
    </source>
</evidence>